<evidence type="ECO:0000256" key="9">
    <source>
        <dbReference type="RuleBase" id="RU010713"/>
    </source>
</evidence>
<dbReference type="GO" id="GO:0005921">
    <property type="term" value="C:gap junction"/>
    <property type="evidence" value="ECO:0007669"/>
    <property type="project" value="UniProtKB-UniRule"/>
</dbReference>
<reference evidence="10" key="1">
    <citation type="submission" date="2018-11" db="EMBL/GenBank/DDBJ databases">
        <authorList>
            <consortium name="Pathogen Informatics"/>
        </authorList>
    </citation>
    <scope>NUCLEOTIDE SEQUENCE</scope>
</reference>
<protein>
    <recommendedName>
        <fullName evidence="9">Innexin</fullName>
    </recommendedName>
</protein>
<dbReference type="AlphaFoldDB" id="A0A3S5ALR2"/>
<keyword evidence="5 9" id="KW-1133">Transmembrane helix</keyword>
<keyword evidence="11" id="KW-1185">Reference proteome</keyword>
<organism evidence="10 11">
    <name type="scientific">Protopolystoma xenopodis</name>
    <dbReference type="NCBI Taxonomy" id="117903"/>
    <lineage>
        <taxon>Eukaryota</taxon>
        <taxon>Metazoa</taxon>
        <taxon>Spiralia</taxon>
        <taxon>Lophotrochozoa</taxon>
        <taxon>Platyhelminthes</taxon>
        <taxon>Monogenea</taxon>
        <taxon>Polyopisthocotylea</taxon>
        <taxon>Polystomatidea</taxon>
        <taxon>Polystomatidae</taxon>
        <taxon>Protopolystoma</taxon>
    </lineage>
</organism>
<evidence type="ECO:0000256" key="5">
    <source>
        <dbReference type="ARBA" id="ARBA00022989"/>
    </source>
</evidence>
<keyword evidence="7 9" id="KW-0472">Membrane</keyword>
<dbReference type="PRINTS" id="PR01262">
    <property type="entry name" value="INNEXIN"/>
</dbReference>
<sequence length="158" mass="18473">MLEAGFLSGLTRLSLEAGSIKHRRDDDLVDRANHAYTTMVLMLCTLVVLGRQFVGKPISCWTPNEFTGAQEEYAESLCWVTTTYFVPPTETTVPTEYEQRERTAIYYYQWIPFVLMLQAALFATPCIVWRLFNWQSRIHVSRIDWEIMILYFMLLTRG</sequence>
<name>A0A3S5ALR2_9PLAT</name>
<evidence type="ECO:0000256" key="4">
    <source>
        <dbReference type="ARBA" id="ARBA00022692"/>
    </source>
</evidence>
<dbReference type="PROSITE" id="PS51013">
    <property type="entry name" value="PANNEXIN"/>
    <property type="match status" value="1"/>
</dbReference>
<dbReference type="InterPro" id="IPR000990">
    <property type="entry name" value="Innexin"/>
</dbReference>
<dbReference type="PANTHER" id="PTHR11893:SF36">
    <property type="entry name" value="INNEXIN-5"/>
    <property type="match status" value="1"/>
</dbReference>
<dbReference type="Pfam" id="PF00876">
    <property type="entry name" value="Innexin"/>
    <property type="match status" value="1"/>
</dbReference>
<dbReference type="GO" id="GO:0034220">
    <property type="term" value="P:monoatomic ion transmembrane transport"/>
    <property type="evidence" value="ECO:0007669"/>
    <property type="project" value="UniProtKB-KW"/>
</dbReference>
<comment type="function">
    <text evidence="9">Structural component of the gap junctions.</text>
</comment>
<proteinExistence type="inferred from homology"/>
<evidence type="ECO:0000256" key="6">
    <source>
        <dbReference type="ARBA" id="ARBA00023065"/>
    </source>
</evidence>
<keyword evidence="6 9" id="KW-0406">Ion transport</keyword>
<keyword evidence="3" id="KW-1003">Cell membrane</keyword>
<dbReference type="GO" id="GO:0005886">
    <property type="term" value="C:plasma membrane"/>
    <property type="evidence" value="ECO:0007669"/>
    <property type="project" value="UniProtKB-SubCell"/>
</dbReference>
<comment type="similarity">
    <text evidence="9">Belongs to the pannexin family.</text>
</comment>
<dbReference type="EMBL" id="CAAALY010263543">
    <property type="protein sequence ID" value="VEL40063.1"/>
    <property type="molecule type" value="Genomic_DNA"/>
</dbReference>
<comment type="caution">
    <text evidence="10">The sequence shown here is derived from an EMBL/GenBank/DDBJ whole genome shotgun (WGS) entry which is preliminary data.</text>
</comment>
<evidence type="ECO:0000256" key="8">
    <source>
        <dbReference type="ARBA" id="ARBA00023303"/>
    </source>
</evidence>
<dbReference type="GO" id="GO:0005243">
    <property type="term" value="F:gap junction channel activity"/>
    <property type="evidence" value="ECO:0007669"/>
    <property type="project" value="TreeGrafter"/>
</dbReference>
<gene>
    <name evidence="9" type="primary">inx</name>
    <name evidence="10" type="ORF">PXEA_LOCUS33503</name>
</gene>
<feature type="transmembrane region" description="Helical" evidence="9">
    <location>
        <begin position="110"/>
        <end position="132"/>
    </location>
</feature>
<evidence type="ECO:0000313" key="11">
    <source>
        <dbReference type="Proteomes" id="UP000784294"/>
    </source>
</evidence>
<keyword evidence="8 9" id="KW-0407">Ion channel</keyword>
<dbReference type="Proteomes" id="UP000784294">
    <property type="component" value="Unassembled WGS sequence"/>
</dbReference>
<accession>A0A3S5ALR2</accession>
<evidence type="ECO:0000256" key="7">
    <source>
        <dbReference type="ARBA" id="ARBA00023136"/>
    </source>
</evidence>
<comment type="subcellular location">
    <subcellularLocation>
        <location evidence="1 9">Cell membrane</location>
        <topology evidence="1 9">Multi-pass membrane protein</topology>
    </subcellularLocation>
</comment>
<dbReference type="PANTHER" id="PTHR11893">
    <property type="entry name" value="INNEXIN"/>
    <property type="match status" value="1"/>
</dbReference>
<keyword evidence="2 9" id="KW-0813">Transport</keyword>
<comment type="caution">
    <text evidence="9">Lacks conserved residue(s) required for the propagation of feature annotation.</text>
</comment>
<keyword evidence="4 9" id="KW-0812">Transmembrane</keyword>
<evidence type="ECO:0000256" key="3">
    <source>
        <dbReference type="ARBA" id="ARBA00022475"/>
    </source>
</evidence>
<dbReference type="OrthoDB" id="5867527at2759"/>
<evidence type="ECO:0000256" key="1">
    <source>
        <dbReference type="ARBA" id="ARBA00004651"/>
    </source>
</evidence>
<evidence type="ECO:0000256" key="2">
    <source>
        <dbReference type="ARBA" id="ARBA00022448"/>
    </source>
</evidence>
<evidence type="ECO:0000313" key="10">
    <source>
        <dbReference type="EMBL" id="VEL40063.1"/>
    </source>
</evidence>